<keyword evidence="15" id="KW-1185">Reference proteome</keyword>
<dbReference type="RefSeq" id="WP_091533048.1">
    <property type="nucleotide sequence ID" value="NZ_FOOC01000005.1"/>
</dbReference>
<keyword evidence="11" id="KW-0697">Rotamase</keyword>
<dbReference type="EMBL" id="FOOC01000005">
    <property type="protein sequence ID" value="SFF47064.1"/>
    <property type="molecule type" value="Genomic_DNA"/>
</dbReference>
<dbReference type="Gene3D" id="3.10.50.40">
    <property type="match status" value="1"/>
</dbReference>
<evidence type="ECO:0000259" key="13">
    <source>
        <dbReference type="PROSITE" id="PS50198"/>
    </source>
</evidence>
<evidence type="ECO:0000256" key="9">
    <source>
        <dbReference type="ARBA" id="ARBA00040743"/>
    </source>
</evidence>
<evidence type="ECO:0000256" key="10">
    <source>
        <dbReference type="ARBA" id="ARBA00042775"/>
    </source>
</evidence>
<dbReference type="InterPro" id="IPR052029">
    <property type="entry name" value="PpiD_chaperone"/>
</dbReference>
<dbReference type="PANTHER" id="PTHR47529">
    <property type="entry name" value="PEPTIDYL-PROLYL CIS-TRANS ISOMERASE D"/>
    <property type="match status" value="1"/>
</dbReference>
<dbReference type="InterPro" id="IPR027304">
    <property type="entry name" value="Trigger_fact/SurA_dom_sf"/>
</dbReference>
<evidence type="ECO:0000256" key="11">
    <source>
        <dbReference type="PROSITE-ProRule" id="PRU00278"/>
    </source>
</evidence>
<dbReference type="SUPFAM" id="SSF109998">
    <property type="entry name" value="Triger factor/SurA peptide-binding domain-like"/>
    <property type="match status" value="1"/>
</dbReference>
<keyword evidence="5 12" id="KW-1133">Transmembrane helix</keyword>
<dbReference type="InterPro" id="IPR000297">
    <property type="entry name" value="PPIase_PpiC"/>
</dbReference>
<comment type="subcellular location">
    <subcellularLocation>
        <location evidence="1">Cell inner membrane</location>
        <topology evidence="1">Single-pass type II membrane protein</topology>
        <orientation evidence="1">Periplasmic side</orientation>
    </subcellularLocation>
</comment>
<evidence type="ECO:0000256" key="12">
    <source>
        <dbReference type="SAM" id="Phobius"/>
    </source>
</evidence>
<dbReference type="InterPro" id="IPR046357">
    <property type="entry name" value="PPIase_dom_sf"/>
</dbReference>
<dbReference type="Proteomes" id="UP000199771">
    <property type="component" value="Unassembled WGS sequence"/>
</dbReference>
<sequence length="639" mass="71089">MLQQIRDRTTGLIAGFIVAIVVIPFAFFGIETFTGGGGDPVVAKVGDQKIYESQFRRQYEQRYQQLVQLMGEHFRADLLDQNRLRNAVLRDMTQEVVLRQYTEDVGYRADDGTLFEAIRTEPAFQRDGRFDTQAYRDALTRVGYTPDRYEAQLRDTIEMNQMREAVVDTAFVTDVEVRQAAQLYDQQRTLQYAIFDVARYRDRVTVADADVQAHYEQNKARYMAPERVKLAYVELALDALPPGPPPSQDVLKVLYEAEKAGRFTSQTERRARHILIGFGADKDAARKKAEALKAQIDGGADFAELAKAHSEDVGSKNQGGDLGWVRRGQMVKTFEDALFSLDKGQVSAPVETEFGWHLIRVDEIKPPVVRPFEDPAVQRELTELFQTRERQQRFQELSDRLEQLAFENAGALEPVAEALQLEVKTTDWFVRGGGTGIAANEDVIAAAFSPEVLQDGENSKPISLGNNHIVVIRKADYEAPRQKTLEEVADAVRAELIDEAARRKVAEEAQETLNAVRAGTEFQQIVSAKNGELRNPGAIRRDDTKVERAVVDAVFKLPRPAQGAASYGEAVLPDGSRAVLMLTAVTPPADPGATAGVLRQRLRDAIAGAEFSAYLKRVENSVGVEILRPPVAEAPSPEG</sequence>
<proteinExistence type="inferred from homology"/>
<accession>A0A1I2IXQ9</accession>
<name>A0A1I2IXQ9_9GAMM</name>
<comment type="similarity">
    <text evidence="8">Belongs to the PpiD chaperone family.</text>
</comment>
<dbReference type="GO" id="GO:0003755">
    <property type="term" value="F:peptidyl-prolyl cis-trans isomerase activity"/>
    <property type="evidence" value="ECO:0007669"/>
    <property type="project" value="UniProtKB-KW"/>
</dbReference>
<evidence type="ECO:0000256" key="8">
    <source>
        <dbReference type="ARBA" id="ARBA00038408"/>
    </source>
</evidence>
<dbReference type="PROSITE" id="PS50198">
    <property type="entry name" value="PPIC_PPIASE_2"/>
    <property type="match status" value="1"/>
</dbReference>
<keyword evidence="7" id="KW-0143">Chaperone</keyword>
<reference evidence="14 15" key="1">
    <citation type="submission" date="2016-10" db="EMBL/GenBank/DDBJ databases">
        <authorList>
            <person name="de Groot N.N."/>
        </authorList>
    </citation>
    <scope>NUCLEOTIDE SEQUENCE [LARGE SCALE GENOMIC DNA]</scope>
    <source>
        <strain evidence="14 15">DSM 23609</strain>
    </source>
</reference>
<keyword evidence="4 12" id="KW-0812">Transmembrane</keyword>
<evidence type="ECO:0000256" key="6">
    <source>
        <dbReference type="ARBA" id="ARBA00023136"/>
    </source>
</evidence>
<keyword evidence="2" id="KW-1003">Cell membrane</keyword>
<evidence type="ECO:0000256" key="5">
    <source>
        <dbReference type="ARBA" id="ARBA00022989"/>
    </source>
</evidence>
<dbReference type="Pfam" id="PF13624">
    <property type="entry name" value="SurA_N_3"/>
    <property type="match status" value="1"/>
</dbReference>
<keyword evidence="11 14" id="KW-0413">Isomerase</keyword>
<dbReference type="PROSITE" id="PS01096">
    <property type="entry name" value="PPIC_PPIASE_1"/>
    <property type="match status" value="1"/>
</dbReference>
<dbReference type="AlphaFoldDB" id="A0A1I2IXQ9"/>
<evidence type="ECO:0000256" key="2">
    <source>
        <dbReference type="ARBA" id="ARBA00022475"/>
    </source>
</evidence>
<dbReference type="SUPFAM" id="SSF54534">
    <property type="entry name" value="FKBP-like"/>
    <property type="match status" value="1"/>
</dbReference>
<evidence type="ECO:0000313" key="15">
    <source>
        <dbReference type="Proteomes" id="UP000199771"/>
    </source>
</evidence>
<evidence type="ECO:0000256" key="1">
    <source>
        <dbReference type="ARBA" id="ARBA00004382"/>
    </source>
</evidence>
<evidence type="ECO:0000256" key="7">
    <source>
        <dbReference type="ARBA" id="ARBA00023186"/>
    </source>
</evidence>
<feature type="transmembrane region" description="Helical" evidence="12">
    <location>
        <begin position="12"/>
        <end position="30"/>
    </location>
</feature>
<gene>
    <name evidence="14" type="ORF">SAMN04488120_10519</name>
</gene>
<dbReference type="InterPro" id="IPR023058">
    <property type="entry name" value="PPIase_PpiC_CS"/>
</dbReference>
<organism evidence="14 15">
    <name type="scientific">Fontimonas thermophila</name>
    <dbReference type="NCBI Taxonomy" id="1076937"/>
    <lineage>
        <taxon>Bacteria</taxon>
        <taxon>Pseudomonadati</taxon>
        <taxon>Pseudomonadota</taxon>
        <taxon>Gammaproteobacteria</taxon>
        <taxon>Nevskiales</taxon>
        <taxon>Nevskiaceae</taxon>
        <taxon>Fontimonas</taxon>
    </lineage>
</organism>
<dbReference type="GO" id="GO:0005886">
    <property type="term" value="C:plasma membrane"/>
    <property type="evidence" value="ECO:0007669"/>
    <property type="project" value="UniProtKB-SubCell"/>
</dbReference>
<dbReference type="Pfam" id="PF13616">
    <property type="entry name" value="Rotamase_3"/>
    <property type="match status" value="1"/>
</dbReference>
<evidence type="ECO:0000256" key="4">
    <source>
        <dbReference type="ARBA" id="ARBA00022692"/>
    </source>
</evidence>
<dbReference type="PANTHER" id="PTHR47529:SF1">
    <property type="entry name" value="PERIPLASMIC CHAPERONE PPID"/>
    <property type="match status" value="1"/>
</dbReference>
<evidence type="ECO:0000256" key="3">
    <source>
        <dbReference type="ARBA" id="ARBA00022519"/>
    </source>
</evidence>
<protein>
    <recommendedName>
        <fullName evidence="9">Periplasmic chaperone PpiD</fullName>
    </recommendedName>
    <alternativeName>
        <fullName evidence="10">Periplasmic folding chaperone</fullName>
    </alternativeName>
</protein>
<dbReference type="OrthoDB" id="9812372at2"/>
<keyword evidence="3" id="KW-0997">Cell inner membrane</keyword>
<dbReference type="STRING" id="1076937.SAMN04488120_10519"/>
<dbReference type="Gene3D" id="1.10.4030.10">
    <property type="entry name" value="Porin chaperone SurA, peptide-binding domain"/>
    <property type="match status" value="1"/>
</dbReference>
<evidence type="ECO:0000313" key="14">
    <source>
        <dbReference type="EMBL" id="SFF47064.1"/>
    </source>
</evidence>
<feature type="domain" description="PpiC" evidence="13">
    <location>
        <begin position="266"/>
        <end position="363"/>
    </location>
</feature>
<keyword evidence="6 12" id="KW-0472">Membrane</keyword>